<dbReference type="SMART" id="SM00487">
    <property type="entry name" value="DEXDc"/>
    <property type="match status" value="1"/>
</dbReference>
<feature type="domain" description="Helicase ATP-binding" evidence="2">
    <location>
        <begin position="179"/>
        <end position="380"/>
    </location>
</feature>
<keyword evidence="4" id="KW-0378">Hydrolase</keyword>
<dbReference type="Gene3D" id="3.40.50.300">
    <property type="entry name" value="P-loop containing nucleotide triphosphate hydrolases"/>
    <property type="match status" value="2"/>
</dbReference>
<dbReference type="EMBL" id="JBHUEE010000011">
    <property type="protein sequence ID" value="MFD1719671.1"/>
    <property type="molecule type" value="Genomic_DNA"/>
</dbReference>
<dbReference type="PRINTS" id="PR00507">
    <property type="entry name" value="N12N6MTFRASE"/>
</dbReference>
<dbReference type="Pfam" id="PF02384">
    <property type="entry name" value="N6_Mtase"/>
    <property type="match status" value="1"/>
</dbReference>
<protein>
    <submittedName>
        <fullName evidence="4">DEAD/DEAH box helicase</fullName>
    </submittedName>
</protein>
<organism evidence="4 5">
    <name type="scientific">Georgenia deserti</name>
    <dbReference type="NCBI Taxonomy" id="2093781"/>
    <lineage>
        <taxon>Bacteria</taxon>
        <taxon>Bacillati</taxon>
        <taxon>Actinomycetota</taxon>
        <taxon>Actinomycetes</taxon>
        <taxon>Micrococcales</taxon>
        <taxon>Bogoriellaceae</taxon>
        <taxon>Georgenia</taxon>
    </lineage>
</organism>
<keyword evidence="1" id="KW-0680">Restriction system</keyword>
<dbReference type="InterPro" id="IPR027417">
    <property type="entry name" value="P-loop_NTPase"/>
</dbReference>
<dbReference type="SUPFAM" id="SSF52980">
    <property type="entry name" value="Restriction endonuclease-like"/>
    <property type="match status" value="1"/>
</dbReference>
<dbReference type="PROSITE" id="PS51192">
    <property type="entry name" value="HELICASE_ATP_BIND_1"/>
    <property type="match status" value="1"/>
</dbReference>
<evidence type="ECO:0000313" key="4">
    <source>
        <dbReference type="EMBL" id="MFD1719671.1"/>
    </source>
</evidence>
<evidence type="ECO:0000259" key="2">
    <source>
        <dbReference type="PROSITE" id="PS51192"/>
    </source>
</evidence>
<proteinExistence type="predicted"/>
<keyword evidence="4" id="KW-0547">Nucleotide-binding</keyword>
<name>A0ABW4L8C3_9MICO</name>
<dbReference type="CDD" id="cd18785">
    <property type="entry name" value="SF2_C"/>
    <property type="match status" value="1"/>
</dbReference>
<dbReference type="InterPro" id="IPR006935">
    <property type="entry name" value="Helicase/UvrB_N"/>
</dbReference>
<dbReference type="InterPro" id="IPR053980">
    <property type="entry name" value="ISP_coupler"/>
</dbReference>
<dbReference type="Gene3D" id="3.40.1350.10">
    <property type="match status" value="1"/>
</dbReference>
<dbReference type="InterPro" id="IPR011856">
    <property type="entry name" value="tRNA_endonuc-like_dom_sf"/>
</dbReference>
<sequence length="1603" mass="178210">MSTVEDLLDKLYFSAKSEADKGAKFERLTKAFLRADVSWAEMFTDVWLWGEWPGNGGRRDTGIDLVAQERETGDLVAIQCKFYDPSTRLTKQHIDSFLSESGKDPFARRIVVSTALEWGPNAEAAIREQSKPVSRIGLEHFVESSIDWDQFSFETPELLEQKERKQLRPHQVEALNAVRDGFTKSDRGKLVMACGTGKTFTALKIAEELVPLGGRVLFLVPSIALLSQSLTEWSTEAAESLRTFAVCSDGKVGRGGVRPGEDVSVVDLPIPATTDPTRLAVAAQDEARSQGRVTVVFSTYQSIGVIHQAQEQGLGEFDLVICDEAHRTTGATLVGAEESAFVRVHDDAYLRAAKRLYMTATPRIYGESAKSRAADDQVVLASMDDESLFGPQFHRLGFGEAVELDLLTDYRVLVLAVDEGAVSRTFQGDFSDHGELNLDDAARIVGCWNGLAKRGNTDQEFVGDPEPMKRAVAFARDIKSSKAFAEVFASVTGEYAHLSGVGGDDAAALSAQVQHVDGSMNMLQRGERLDWLRSQPEEGECRILSNARCLAEGVDVPALDAVMFLNPRKSEVDVVQSVGRVMRRAPGKKYGYIILPIGIPAGTTPEAALADNERYRVVWEVLRALRAHDERFESMINKIDLNTGRDERIQVIGVGGPGANDGADDGGHAVQGTLDLSSLGEYQDALYAKIVRKVGSRTYWEDWARDVAAIAERHRTRLLSIIASGHAAEEFVAFHTALRHNLNDGISREDAVQMLSQHMITKPVFDALFEGYDFAAHNPVSRVMQDMLRTLEGANLETETENLESFYESVRARAAGIDNAEGKQRIIADLYERFFKLAFPKAADALGIVYTPVEIVDFILRSVDHLSRSHFGKGLTDEGVHILDPFAGTGTFLTRLIGSGLITPHDLARKYATELHANEIMLLAYYIAAVNIETTYHQAKVEQAGLSADDGTLVPYEPFDGVILTDTFQMTEDDDLDDQAVFTTNSSRVEAQRKLDIRVIVGNPPYSVGQTSGNDNNANLRYPSLDKAIESTFAKRSTATNKNSLYDSYIRAIRWALTRIGDAGVIGFVTNGGFIDANTADGLRKTLADECTDVYVYNLRGNQRTSGEQSRKEGGKVFGSGSRNTVAVTFLVKDPSWLSGRATVHYRDIGDYLTREEKLAIVAESDIGEIAWTAITPNGAGDWINQRTDAFDTYQPLGDREGGAIFGAYSGGIKTNRDAWVYNYSSEKLTTNVNRMVDFYNAEVDRFARYVDEHHIAEPREQVRDFIDTDSTKFSWNRADRLQVTRGRKYQARLERLYVGQYRPFSKQAVWFDAELNDMVYRMPSIFPTPDHPNYGFVVMAPRPGVNFAVLAVDAMPDLSFFTYTGQFFPRYTYERVADGSLDMSDDVVDGYRRIDNVTDATLATYRTWYGSDVTKDDIFSFAYGLLHSNDYCARFAADLKRSLPRIPRTAADDFPAFRDAGQTLLELHINYEHAAPWPVTVTGEPDDPHGDGAYDAYRVRKMTYAGKGRQTDRTTIIYSPRITISDIPEEAQQYMLGPRSALDWLIDRYQIRTDKGSGIVNDPNDWAREVGNPRYILDLIEKVATVSVETVRLVDSLPLPSW</sequence>
<dbReference type="SUPFAM" id="SSF52540">
    <property type="entry name" value="P-loop containing nucleoside triphosphate hydrolases"/>
    <property type="match status" value="2"/>
</dbReference>
<dbReference type="SUPFAM" id="SSF53335">
    <property type="entry name" value="S-adenosyl-L-methionine-dependent methyltransferases"/>
    <property type="match status" value="1"/>
</dbReference>
<evidence type="ECO:0000313" key="5">
    <source>
        <dbReference type="Proteomes" id="UP001597277"/>
    </source>
</evidence>
<dbReference type="GO" id="GO:0004386">
    <property type="term" value="F:helicase activity"/>
    <property type="evidence" value="ECO:0007669"/>
    <property type="project" value="UniProtKB-KW"/>
</dbReference>
<dbReference type="InterPro" id="IPR039442">
    <property type="entry name" value="Mrr-like_dom"/>
</dbReference>
<dbReference type="SMART" id="SM00490">
    <property type="entry name" value="HELICc"/>
    <property type="match status" value="1"/>
</dbReference>
<evidence type="ECO:0000259" key="3">
    <source>
        <dbReference type="PROSITE" id="PS51194"/>
    </source>
</evidence>
<dbReference type="Gene3D" id="3.40.50.150">
    <property type="entry name" value="Vaccinia Virus protein VP39"/>
    <property type="match status" value="1"/>
</dbReference>
<evidence type="ECO:0000256" key="1">
    <source>
        <dbReference type="ARBA" id="ARBA00022747"/>
    </source>
</evidence>
<dbReference type="RefSeq" id="WP_388010430.1">
    <property type="nucleotide sequence ID" value="NZ_JBHUEE010000011.1"/>
</dbReference>
<feature type="domain" description="Helicase C-terminal" evidence="3">
    <location>
        <begin position="456"/>
        <end position="640"/>
    </location>
</feature>
<dbReference type="PANTHER" id="PTHR47396:SF1">
    <property type="entry name" value="ATP-DEPENDENT HELICASE IRC3-RELATED"/>
    <property type="match status" value="1"/>
</dbReference>
<keyword evidence="4" id="KW-0067">ATP-binding</keyword>
<dbReference type="InterPro" id="IPR050742">
    <property type="entry name" value="Helicase_Restrict-Modif_Enz"/>
</dbReference>
<dbReference type="PANTHER" id="PTHR47396">
    <property type="entry name" value="TYPE I RESTRICTION ENZYME ECOKI R PROTEIN"/>
    <property type="match status" value="1"/>
</dbReference>
<keyword evidence="4" id="KW-0347">Helicase</keyword>
<dbReference type="InterPro" id="IPR002052">
    <property type="entry name" value="DNA_methylase_N6_adenine_CS"/>
</dbReference>
<dbReference type="InterPro" id="IPR041635">
    <property type="entry name" value="Type_ISP_LLaBIII_C"/>
</dbReference>
<gene>
    <name evidence="4" type="ORF">ACFSE6_17635</name>
</gene>
<dbReference type="Pfam" id="PF00271">
    <property type="entry name" value="Helicase_C"/>
    <property type="match status" value="1"/>
</dbReference>
<dbReference type="CDD" id="cd22333">
    <property type="entry name" value="LlaBIII_nuclease-like"/>
    <property type="match status" value="1"/>
</dbReference>
<accession>A0ABW4L8C3</accession>
<dbReference type="InterPro" id="IPR011335">
    <property type="entry name" value="Restrct_endonuc-II-like"/>
</dbReference>
<dbReference type="Pfam" id="PF22240">
    <property type="entry name" value="ISP_coupler"/>
    <property type="match status" value="1"/>
</dbReference>
<dbReference type="Pfam" id="PF18135">
    <property type="entry name" value="Type_ISP_C"/>
    <property type="match status" value="1"/>
</dbReference>
<dbReference type="Proteomes" id="UP001597277">
    <property type="component" value="Unassembled WGS sequence"/>
</dbReference>
<dbReference type="PROSITE" id="PS51194">
    <property type="entry name" value="HELICASE_CTER"/>
    <property type="match status" value="1"/>
</dbReference>
<dbReference type="PROSITE" id="PS00092">
    <property type="entry name" value="N6_MTASE"/>
    <property type="match status" value="1"/>
</dbReference>
<keyword evidence="5" id="KW-1185">Reference proteome</keyword>
<dbReference type="Pfam" id="PF04851">
    <property type="entry name" value="ResIII"/>
    <property type="match status" value="1"/>
</dbReference>
<dbReference type="InterPro" id="IPR003356">
    <property type="entry name" value="DNA_methylase_A-5"/>
</dbReference>
<dbReference type="InterPro" id="IPR029063">
    <property type="entry name" value="SAM-dependent_MTases_sf"/>
</dbReference>
<reference evidence="5" key="1">
    <citation type="journal article" date="2019" name="Int. J. Syst. Evol. Microbiol.">
        <title>The Global Catalogue of Microorganisms (GCM) 10K type strain sequencing project: providing services to taxonomists for standard genome sequencing and annotation.</title>
        <authorList>
            <consortium name="The Broad Institute Genomics Platform"/>
            <consortium name="The Broad Institute Genome Sequencing Center for Infectious Disease"/>
            <person name="Wu L."/>
            <person name="Ma J."/>
        </authorList>
    </citation>
    <scope>NUCLEOTIDE SEQUENCE [LARGE SCALE GENOMIC DNA]</scope>
    <source>
        <strain evidence="5">JCM 17130</strain>
    </source>
</reference>
<dbReference type="Pfam" id="PF13156">
    <property type="entry name" value="Mrr_cat_2"/>
    <property type="match status" value="1"/>
</dbReference>
<dbReference type="InterPro" id="IPR014001">
    <property type="entry name" value="Helicase_ATP-bd"/>
</dbReference>
<dbReference type="InterPro" id="IPR001650">
    <property type="entry name" value="Helicase_C-like"/>
</dbReference>
<comment type="caution">
    <text evidence="4">The sequence shown here is derived from an EMBL/GenBank/DDBJ whole genome shotgun (WGS) entry which is preliminary data.</text>
</comment>